<keyword evidence="2" id="KW-0436">Ligase</keyword>
<dbReference type="SUPFAM" id="SSF56801">
    <property type="entry name" value="Acetyl-CoA synthetase-like"/>
    <property type="match status" value="1"/>
</dbReference>
<reference evidence="4 5" key="1">
    <citation type="submission" date="2016-07" db="EMBL/GenBank/DDBJ databases">
        <title>Pervasive Adenine N6-methylation of Active Genes in Fungi.</title>
        <authorList>
            <consortium name="DOE Joint Genome Institute"/>
            <person name="Mondo S.J."/>
            <person name="Dannebaum R.O."/>
            <person name="Kuo R.C."/>
            <person name="Labutti K."/>
            <person name="Haridas S."/>
            <person name="Kuo A."/>
            <person name="Salamov A."/>
            <person name="Ahrendt S.R."/>
            <person name="Lipzen A."/>
            <person name="Sullivan W."/>
            <person name="Andreopoulos W.B."/>
            <person name="Clum A."/>
            <person name="Lindquist E."/>
            <person name="Daum C."/>
            <person name="Ramamoorthy G.K."/>
            <person name="Gryganskyi A."/>
            <person name="Culley D."/>
            <person name="Magnuson J.K."/>
            <person name="James T.Y."/>
            <person name="O'Malley M.A."/>
            <person name="Stajich J.E."/>
            <person name="Spatafora J.W."/>
            <person name="Visel A."/>
            <person name="Grigoriev I.V."/>
        </authorList>
    </citation>
    <scope>NUCLEOTIDE SEQUENCE [LARGE SCALE GENOMIC DNA]</scope>
    <source>
        <strain evidence="4 5">ATCC 12442</strain>
    </source>
</reference>
<dbReference type="AlphaFoldDB" id="A0A1Y1WLE4"/>
<dbReference type="GeneID" id="63802832"/>
<dbReference type="OrthoDB" id="10253115at2759"/>
<dbReference type="Pfam" id="PF00501">
    <property type="entry name" value="AMP-binding"/>
    <property type="match status" value="1"/>
</dbReference>
<dbReference type="GO" id="GO:0016405">
    <property type="term" value="F:CoA-ligase activity"/>
    <property type="evidence" value="ECO:0007669"/>
    <property type="project" value="TreeGrafter"/>
</dbReference>
<comment type="caution">
    <text evidence="4">The sequence shown here is derived from an EMBL/GenBank/DDBJ whole genome shotgun (WGS) entry which is preliminary data.</text>
</comment>
<evidence type="ECO:0000256" key="2">
    <source>
        <dbReference type="ARBA" id="ARBA00022598"/>
    </source>
</evidence>
<feature type="domain" description="AMP-dependent synthetase/ligase" evidence="3">
    <location>
        <begin position="32"/>
        <end position="375"/>
    </location>
</feature>
<protein>
    <submittedName>
        <fullName evidence="4">Acetyl-CoA synthetase-like protein</fullName>
    </submittedName>
</protein>
<accession>A0A1Y1WLE4</accession>
<dbReference type="PANTHER" id="PTHR24096">
    <property type="entry name" value="LONG-CHAIN-FATTY-ACID--COA LIGASE"/>
    <property type="match status" value="1"/>
</dbReference>
<organism evidence="4 5">
    <name type="scientific">Linderina pennispora</name>
    <dbReference type="NCBI Taxonomy" id="61395"/>
    <lineage>
        <taxon>Eukaryota</taxon>
        <taxon>Fungi</taxon>
        <taxon>Fungi incertae sedis</taxon>
        <taxon>Zoopagomycota</taxon>
        <taxon>Kickxellomycotina</taxon>
        <taxon>Kickxellomycetes</taxon>
        <taxon>Kickxellales</taxon>
        <taxon>Kickxellaceae</taxon>
        <taxon>Linderina</taxon>
    </lineage>
</organism>
<name>A0A1Y1WLE4_9FUNG</name>
<dbReference type="InterPro" id="IPR042099">
    <property type="entry name" value="ANL_N_sf"/>
</dbReference>
<dbReference type="Proteomes" id="UP000193922">
    <property type="component" value="Unassembled WGS sequence"/>
</dbReference>
<dbReference type="InterPro" id="IPR045851">
    <property type="entry name" value="AMP-bd_C_sf"/>
</dbReference>
<dbReference type="Gene3D" id="3.30.300.30">
    <property type="match status" value="1"/>
</dbReference>
<evidence type="ECO:0000313" key="4">
    <source>
        <dbReference type="EMBL" id="ORX74391.1"/>
    </source>
</evidence>
<dbReference type="Gene3D" id="3.40.50.12780">
    <property type="entry name" value="N-terminal domain of ligase-like"/>
    <property type="match status" value="1"/>
</dbReference>
<dbReference type="RefSeq" id="XP_040747602.1">
    <property type="nucleotide sequence ID" value="XM_040886184.1"/>
</dbReference>
<keyword evidence="5" id="KW-1185">Reference proteome</keyword>
<dbReference type="EMBL" id="MCFD01000001">
    <property type="protein sequence ID" value="ORX74391.1"/>
    <property type="molecule type" value="Genomic_DNA"/>
</dbReference>
<evidence type="ECO:0000313" key="5">
    <source>
        <dbReference type="Proteomes" id="UP000193922"/>
    </source>
</evidence>
<comment type="similarity">
    <text evidence="1">Belongs to the ATP-dependent AMP-binding enzyme family.</text>
</comment>
<gene>
    <name evidence="4" type="ORF">DL89DRAFT_264273</name>
</gene>
<dbReference type="STRING" id="61395.A0A1Y1WLE4"/>
<sequence length="490" mass="53896">MPHSSRLPPFDVPNTDLPSFLFDHVRRNTAYGKNPDLPVLIDDSATLTFAQFEKLTHQFASGLVNTAGFQPGDTLGVVLPNTAFYPAIVLGVQMAGGTASTSNPEYTARELAHNFKLTDTKFVVTIKNHVPVVREALRFAKMAVPDSQIFTIDGDGNTIHKLLSPLPFNRMVLTTLEQVKTGTTGLQKGVVLTHRNIVANILQNIVFDTHDETISAVDAKSSHQTWMAVLPFFHSYGLTMIMMLGIAKGAKLVIMRGFEVDKFCKLVQEHKPSVAHLVPPILLRLAKDPVARKYDLTSFVYMNSAAAPLSKELQAEVQERTGATVLNSYGVSETSPMSHRSRVSTNLVGVKIVDENGDELAVGKAGEVCMKGPNNPKATAEAIDKDGFLHTGDIGHVDENGNYYITDRKKELIKYKGFQVAPAELEAVQDATVIGIYDEERASEVPKATPTVANEVREWFDKKVVQYKRLRGGTATGKILRRRKQLMAKL</sequence>
<dbReference type="InterPro" id="IPR000873">
    <property type="entry name" value="AMP-dep_synth/lig_dom"/>
</dbReference>
<proteinExistence type="inferred from homology"/>
<dbReference type="PANTHER" id="PTHR24096:SF149">
    <property type="entry name" value="AMP-BINDING DOMAIN-CONTAINING PROTEIN-RELATED"/>
    <property type="match status" value="1"/>
</dbReference>
<evidence type="ECO:0000256" key="1">
    <source>
        <dbReference type="ARBA" id="ARBA00006432"/>
    </source>
</evidence>
<evidence type="ECO:0000259" key="3">
    <source>
        <dbReference type="Pfam" id="PF00501"/>
    </source>
</evidence>